<keyword evidence="6" id="KW-0732">Signal</keyword>
<evidence type="ECO:0000256" key="8">
    <source>
        <dbReference type="ARBA" id="ARBA00022833"/>
    </source>
</evidence>
<dbReference type="Proteomes" id="UP000708208">
    <property type="component" value="Unassembled WGS sequence"/>
</dbReference>
<dbReference type="GO" id="GO:0005615">
    <property type="term" value="C:extracellular space"/>
    <property type="evidence" value="ECO:0007669"/>
    <property type="project" value="TreeGrafter"/>
</dbReference>
<comment type="similarity">
    <text evidence="2">Belongs to the peptidase M28 family.</text>
</comment>
<protein>
    <submittedName>
        <fullName evidence="12">Uncharacterized protein</fullName>
    </submittedName>
</protein>
<organism evidence="12 13">
    <name type="scientific">Allacma fusca</name>
    <dbReference type="NCBI Taxonomy" id="39272"/>
    <lineage>
        <taxon>Eukaryota</taxon>
        <taxon>Metazoa</taxon>
        <taxon>Ecdysozoa</taxon>
        <taxon>Arthropoda</taxon>
        <taxon>Hexapoda</taxon>
        <taxon>Collembola</taxon>
        <taxon>Symphypleona</taxon>
        <taxon>Sminthuridae</taxon>
        <taxon>Allacma</taxon>
    </lineage>
</organism>
<keyword evidence="10" id="KW-0865">Zymogen</keyword>
<accession>A0A8J2L3M4</accession>
<dbReference type="GO" id="GO:0006508">
    <property type="term" value="P:proteolysis"/>
    <property type="evidence" value="ECO:0007669"/>
    <property type="project" value="UniProtKB-KW"/>
</dbReference>
<dbReference type="GO" id="GO:0046872">
    <property type="term" value="F:metal ion binding"/>
    <property type="evidence" value="ECO:0007669"/>
    <property type="project" value="UniProtKB-KW"/>
</dbReference>
<evidence type="ECO:0000256" key="3">
    <source>
        <dbReference type="ARBA" id="ARBA00022525"/>
    </source>
</evidence>
<gene>
    <name evidence="12" type="ORF">AFUS01_LOCUS34956</name>
</gene>
<evidence type="ECO:0000256" key="1">
    <source>
        <dbReference type="ARBA" id="ARBA00004613"/>
    </source>
</evidence>
<dbReference type="OrthoDB" id="10013407at2759"/>
<evidence type="ECO:0000256" key="11">
    <source>
        <dbReference type="ARBA" id="ARBA00023180"/>
    </source>
</evidence>
<dbReference type="EMBL" id="CAJVCH010534118">
    <property type="protein sequence ID" value="CAG7824815.1"/>
    <property type="molecule type" value="Genomic_DNA"/>
</dbReference>
<evidence type="ECO:0000256" key="4">
    <source>
        <dbReference type="ARBA" id="ARBA00022670"/>
    </source>
</evidence>
<dbReference type="PANTHER" id="PTHR12053">
    <property type="entry name" value="PROTEASE FAMILY M28 PLASMA GLUTAMATE CARBOXYPEPTIDASE-RELATED"/>
    <property type="match status" value="1"/>
</dbReference>
<evidence type="ECO:0000256" key="9">
    <source>
        <dbReference type="ARBA" id="ARBA00023049"/>
    </source>
</evidence>
<dbReference type="GO" id="GO:0043171">
    <property type="term" value="P:peptide catabolic process"/>
    <property type="evidence" value="ECO:0007669"/>
    <property type="project" value="TreeGrafter"/>
</dbReference>
<dbReference type="AlphaFoldDB" id="A0A8J2L3M4"/>
<dbReference type="InterPro" id="IPR039866">
    <property type="entry name" value="CPQ"/>
</dbReference>
<keyword evidence="13" id="KW-1185">Reference proteome</keyword>
<evidence type="ECO:0000256" key="5">
    <source>
        <dbReference type="ARBA" id="ARBA00022723"/>
    </source>
</evidence>
<evidence type="ECO:0000256" key="2">
    <source>
        <dbReference type="ARBA" id="ARBA00010918"/>
    </source>
</evidence>
<dbReference type="GO" id="GO:0070573">
    <property type="term" value="F:metallodipeptidase activity"/>
    <property type="evidence" value="ECO:0007669"/>
    <property type="project" value="InterPro"/>
</dbReference>
<feature type="non-terminal residue" evidence="12">
    <location>
        <position position="1"/>
    </location>
</feature>
<keyword evidence="3" id="KW-0964">Secreted</keyword>
<reference evidence="12" key="1">
    <citation type="submission" date="2021-06" db="EMBL/GenBank/DDBJ databases">
        <authorList>
            <person name="Hodson N. C."/>
            <person name="Mongue J. A."/>
            <person name="Jaron S. K."/>
        </authorList>
    </citation>
    <scope>NUCLEOTIDE SEQUENCE</scope>
</reference>
<evidence type="ECO:0000256" key="6">
    <source>
        <dbReference type="ARBA" id="ARBA00022729"/>
    </source>
</evidence>
<comment type="subcellular location">
    <subcellularLocation>
        <location evidence="1">Secreted</location>
    </subcellularLocation>
</comment>
<evidence type="ECO:0000313" key="13">
    <source>
        <dbReference type="Proteomes" id="UP000708208"/>
    </source>
</evidence>
<comment type="caution">
    <text evidence="12">The sequence shown here is derived from an EMBL/GenBank/DDBJ whole genome shotgun (WGS) entry which is preliminary data.</text>
</comment>
<evidence type="ECO:0000313" key="12">
    <source>
        <dbReference type="EMBL" id="CAG7824815.1"/>
    </source>
</evidence>
<keyword evidence="11" id="KW-0325">Glycoprotein</keyword>
<proteinExistence type="inferred from homology"/>
<evidence type="ECO:0000256" key="7">
    <source>
        <dbReference type="ARBA" id="ARBA00022801"/>
    </source>
</evidence>
<name>A0A8J2L3M4_9HEXA</name>
<evidence type="ECO:0000256" key="10">
    <source>
        <dbReference type="ARBA" id="ARBA00023145"/>
    </source>
</evidence>
<sequence>EIQSYANVTQLIIDTVTKGVFKGKTYKDLQRFVDKFGSRVTGSANLESAIDYMLEYMKKRELEVHAEEVLVPNWIRGKEEALMLMPRKKSIQVLGLGYSVGTPAGGITAEVLVVKSFEELKQNAVNLLDM</sequence>
<keyword evidence="4" id="KW-0645">Protease</keyword>
<keyword evidence="5" id="KW-0479">Metal-binding</keyword>
<dbReference type="PANTHER" id="PTHR12053:SF3">
    <property type="entry name" value="CARBOXYPEPTIDASE Q"/>
    <property type="match status" value="1"/>
</dbReference>
<keyword evidence="8" id="KW-0862">Zinc</keyword>
<keyword evidence="9" id="KW-0482">Metalloprotease</keyword>
<keyword evidence="7" id="KW-0378">Hydrolase</keyword>